<proteinExistence type="predicted"/>
<protein>
    <submittedName>
        <fullName evidence="1">MoaD/ThiS family protein</fullName>
    </submittedName>
</protein>
<dbReference type="AlphaFoldDB" id="A0A7X6I8I3"/>
<dbReference type="Proteomes" id="UP000521868">
    <property type="component" value="Unassembled WGS sequence"/>
</dbReference>
<dbReference type="InterPro" id="IPR016155">
    <property type="entry name" value="Mopterin_synth/thiamin_S_b"/>
</dbReference>
<organism evidence="1 2">
    <name type="scientific">Ramlibacter lithotrophicus</name>
    <dbReference type="NCBI Taxonomy" id="2606681"/>
    <lineage>
        <taxon>Bacteria</taxon>
        <taxon>Pseudomonadati</taxon>
        <taxon>Pseudomonadota</taxon>
        <taxon>Betaproteobacteria</taxon>
        <taxon>Burkholderiales</taxon>
        <taxon>Comamonadaceae</taxon>
        <taxon>Ramlibacter</taxon>
    </lineage>
</organism>
<sequence length="78" mass="8325">MRLSSSFRPYTGGETQVEVCAANVRQLLERLAATHPELADHLEHGVAVAIDGVIYQDALLQPIADGSEVVLIDRIAGG</sequence>
<reference evidence="1 2" key="1">
    <citation type="journal article" date="2020" name="Nature">
        <title>Bacterial chemolithoautotrophy via manganese oxidation.</title>
        <authorList>
            <person name="Yu H."/>
            <person name="Leadbetter J.R."/>
        </authorList>
    </citation>
    <scope>NUCLEOTIDE SEQUENCE [LARGE SCALE GENOMIC DNA]</scope>
    <source>
        <strain evidence="1 2">RBP-1</strain>
    </source>
</reference>
<dbReference type="Pfam" id="PF02597">
    <property type="entry name" value="ThiS"/>
    <property type="match status" value="1"/>
</dbReference>
<accession>A0A7X6I8I3</accession>
<name>A0A7X6I8I3_9BURK</name>
<comment type="caution">
    <text evidence="1">The sequence shown here is derived from an EMBL/GenBank/DDBJ whole genome shotgun (WGS) entry which is preliminary data.</text>
</comment>
<dbReference type="SUPFAM" id="SSF54285">
    <property type="entry name" value="MoaD/ThiS"/>
    <property type="match status" value="1"/>
</dbReference>
<dbReference type="EMBL" id="VTOX01000010">
    <property type="protein sequence ID" value="NKE68346.1"/>
    <property type="molecule type" value="Genomic_DNA"/>
</dbReference>
<evidence type="ECO:0000313" key="1">
    <source>
        <dbReference type="EMBL" id="NKE68346.1"/>
    </source>
</evidence>
<dbReference type="CDD" id="cd17040">
    <property type="entry name" value="Ubl_MoaD_like"/>
    <property type="match status" value="1"/>
</dbReference>
<gene>
    <name evidence="1" type="ORF">RAMLITH_21235</name>
</gene>
<dbReference type="InterPro" id="IPR003749">
    <property type="entry name" value="ThiS/MoaD-like"/>
</dbReference>
<evidence type="ECO:0000313" key="2">
    <source>
        <dbReference type="Proteomes" id="UP000521868"/>
    </source>
</evidence>
<dbReference type="InterPro" id="IPR012675">
    <property type="entry name" value="Beta-grasp_dom_sf"/>
</dbReference>
<keyword evidence="2" id="KW-1185">Reference proteome</keyword>
<dbReference type="Gene3D" id="3.10.20.30">
    <property type="match status" value="1"/>
</dbReference>